<dbReference type="KEGG" id="hdn:Hden_1765"/>
<proteinExistence type="predicted"/>
<evidence type="ECO:0000313" key="2">
    <source>
        <dbReference type="Proteomes" id="UP000002033"/>
    </source>
</evidence>
<dbReference type="AlphaFoldDB" id="D8JYW6"/>
<name>D8JYW6_HYPDA</name>
<evidence type="ECO:0000313" key="1">
    <source>
        <dbReference type="EMBL" id="ADJ23568.1"/>
    </source>
</evidence>
<dbReference type="OrthoDB" id="7931507at2"/>
<keyword evidence="2" id="KW-1185">Reference proteome</keyword>
<dbReference type="RefSeq" id="WP_013215727.1">
    <property type="nucleotide sequence ID" value="NC_014313.1"/>
</dbReference>
<dbReference type="eggNOG" id="ENOG503454Q">
    <property type="taxonomic scope" value="Bacteria"/>
</dbReference>
<dbReference type="Proteomes" id="UP000002033">
    <property type="component" value="Chromosome"/>
</dbReference>
<sequence>MLERDLYEPVYNYLELRFRDRLQPARGDLRHITAITANTGGNATGIWSKPDLCIISLSRQKYGLSWQIDLHGFEVKPQGACSVQSVHEALNHTSLVNFTHLVWHVGDWNESRADCSTILSRCSHYGVGLITFSTPGDLTSYVLHLPARRHEPSSDAFDEFVETRLSQDDRTKLLSWITELRR</sequence>
<dbReference type="HOGENOM" id="CLU_1480136_0_0_5"/>
<accession>D8JYW6</accession>
<organism evidence="1 2">
    <name type="scientific">Hyphomicrobium denitrificans (strain ATCC 51888 / DSM 1869 / NCIMB 11706 / TK 0415)</name>
    <dbReference type="NCBI Taxonomy" id="582899"/>
    <lineage>
        <taxon>Bacteria</taxon>
        <taxon>Pseudomonadati</taxon>
        <taxon>Pseudomonadota</taxon>
        <taxon>Alphaproteobacteria</taxon>
        <taxon>Hyphomicrobiales</taxon>
        <taxon>Hyphomicrobiaceae</taxon>
        <taxon>Hyphomicrobium</taxon>
    </lineage>
</organism>
<gene>
    <name evidence="1" type="ordered locus">Hden_1765</name>
</gene>
<reference evidence="2" key="1">
    <citation type="journal article" date="2011" name="J. Bacteriol.">
        <title>Genome sequences of eight morphologically diverse alphaproteobacteria.</title>
        <authorList>
            <consortium name="US DOE Joint Genome Institute"/>
            <person name="Brown P.J."/>
            <person name="Kysela D.T."/>
            <person name="Buechlein A."/>
            <person name="Hemmerich C."/>
            <person name="Brun Y.V."/>
        </authorList>
    </citation>
    <scope>NUCLEOTIDE SEQUENCE [LARGE SCALE GENOMIC DNA]</scope>
    <source>
        <strain evidence="2">ATCC 51888 / DSM 1869 / NCIB 11706 / TK 0415</strain>
    </source>
</reference>
<dbReference type="STRING" id="582899.Hden_1765"/>
<dbReference type="EMBL" id="CP002083">
    <property type="protein sequence ID" value="ADJ23568.1"/>
    <property type="molecule type" value="Genomic_DNA"/>
</dbReference>
<protein>
    <submittedName>
        <fullName evidence="1">Uncharacterized protein</fullName>
    </submittedName>
</protein>